<dbReference type="PANTHER" id="PTHR30146">
    <property type="entry name" value="LACI-RELATED TRANSCRIPTIONAL REPRESSOR"/>
    <property type="match status" value="1"/>
</dbReference>
<dbReference type="RefSeq" id="WP_099581358.1">
    <property type="nucleotide sequence ID" value="NZ_MJBI02000003.1"/>
</dbReference>
<evidence type="ECO:0000256" key="3">
    <source>
        <dbReference type="ARBA" id="ARBA00023163"/>
    </source>
</evidence>
<sequence>MKEAKYQKIANLIKQSILNNEYKIGDMLPFENQLQDNFKVSRHTVREAINVLVNEGYVQKKKGVGTFVIDEYTKSNSMDNKNIGVIVTYMSDYIFPNIIRGIEQVLKEKGYSLILSSTNNNPVEERQTLELMIQQNVSGIIIEPTKSNQFNVNLSCYSLLKKKKIPFLFINAKYQEMDEPSVCVDDVQSGFLATNHLIENGHENIVIITKEDDIQGKFRMKGYIKALELNKMIINDENIILYNTENQNEKIMHLTSKIINKEIGCTSIVTYNDQIAYIIMNELKKNNIKVPEDISIVGEDNSSLSRLENVSLTTTNHPQEELGQIAAHNLIRLINNVLPDNEKETILKTHLIKRSTVKSI</sequence>
<dbReference type="InterPro" id="IPR028082">
    <property type="entry name" value="Peripla_BP_I"/>
</dbReference>
<dbReference type="Pfam" id="PF00392">
    <property type="entry name" value="GntR"/>
    <property type="match status" value="1"/>
</dbReference>
<dbReference type="Proteomes" id="UP000229523">
    <property type="component" value="Unassembled WGS sequence"/>
</dbReference>
<evidence type="ECO:0000313" key="5">
    <source>
        <dbReference type="EMBL" id="RAI80663.1"/>
    </source>
</evidence>
<dbReference type="PROSITE" id="PS50949">
    <property type="entry name" value="HTH_GNTR"/>
    <property type="match status" value="1"/>
</dbReference>
<comment type="caution">
    <text evidence="5">The sequence shown here is derived from an EMBL/GenBank/DDBJ whole genome shotgun (WGS) entry which is preliminary data.</text>
</comment>
<dbReference type="InterPro" id="IPR046335">
    <property type="entry name" value="LacI/GalR-like_sensor"/>
</dbReference>
<dbReference type="GO" id="GO:0003700">
    <property type="term" value="F:DNA-binding transcription factor activity"/>
    <property type="evidence" value="ECO:0007669"/>
    <property type="project" value="InterPro"/>
</dbReference>
<dbReference type="CDD" id="cd07377">
    <property type="entry name" value="WHTH_GntR"/>
    <property type="match status" value="1"/>
</dbReference>
<dbReference type="Gene3D" id="3.40.50.2300">
    <property type="match status" value="2"/>
</dbReference>
<dbReference type="SUPFAM" id="SSF53822">
    <property type="entry name" value="Periplasmic binding protein-like I"/>
    <property type="match status" value="1"/>
</dbReference>
<keyword evidence="6" id="KW-1185">Reference proteome</keyword>
<dbReference type="PANTHER" id="PTHR30146:SF150">
    <property type="entry name" value="ARABINOSE METABOLISM TRANSCRIPTIONAL REPRESSOR"/>
    <property type="match status" value="1"/>
</dbReference>
<dbReference type="AlphaFoldDB" id="A0A395GAI6"/>
<protein>
    <submittedName>
        <fullName evidence="5">GntR family transcriptional regulator</fullName>
    </submittedName>
</protein>
<dbReference type="GO" id="GO:0000976">
    <property type="term" value="F:transcription cis-regulatory region binding"/>
    <property type="evidence" value="ECO:0007669"/>
    <property type="project" value="TreeGrafter"/>
</dbReference>
<evidence type="ECO:0000313" key="6">
    <source>
        <dbReference type="Proteomes" id="UP000229523"/>
    </source>
</evidence>
<evidence type="ECO:0000256" key="2">
    <source>
        <dbReference type="ARBA" id="ARBA00023125"/>
    </source>
</evidence>
<keyword evidence="2" id="KW-0238">DNA-binding</keyword>
<accession>A0A395GAI6</accession>
<dbReference type="SUPFAM" id="SSF46785">
    <property type="entry name" value="Winged helix' DNA-binding domain"/>
    <property type="match status" value="1"/>
</dbReference>
<dbReference type="PRINTS" id="PR00035">
    <property type="entry name" value="HTHGNTR"/>
</dbReference>
<gene>
    <name evidence="5" type="ORF">BFS35_009490</name>
</gene>
<dbReference type="InterPro" id="IPR033532">
    <property type="entry name" value="AraR_ligand_bind_dom"/>
</dbReference>
<dbReference type="CDD" id="cd01541">
    <property type="entry name" value="PBP1_AraR"/>
    <property type="match status" value="1"/>
</dbReference>
<proteinExistence type="predicted"/>
<dbReference type="Gene3D" id="1.10.10.10">
    <property type="entry name" value="Winged helix-like DNA-binding domain superfamily/Winged helix DNA-binding domain"/>
    <property type="match status" value="1"/>
</dbReference>
<keyword evidence="1" id="KW-0805">Transcription regulation</keyword>
<feature type="domain" description="HTH gntR-type" evidence="4">
    <location>
        <begin position="3"/>
        <end position="71"/>
    </location>
</feature>
<evidence type="ECO:0000259" key="4">
    <source>
        <dbReference type="PROSITE" id="PS50949"/>
    </source>
</evidence>
<dbReference type="InterPro" id="IPR036390">
    <property type="entry name" value="WH_DNA-bd_sf"/>
</dbReference>
<name>A0A395GAI6_9STAP</name>
<evidence type="ECO:0000256" key="1">
    <source>
        <dbReference type="ARBA" id="ARBA00023015"/>
    </source>
</evidence>
<dbReference type="Pfam" id="PF13377">
    <property type="entry name" value="Peripla_BP_3"/>
    <property type="match status" value="1"/>
</dbReference>
<dbReference type="SMART" id="SM00345">
    <property type="entry name" value="HTH_GNTR"/>
    <property type="match status" value="1"/>
</dbReference>
<organism evidence="5 6">
    <name type="scientific">Macrococcoides goetzii</name>
    <dbReference type="NCBI Taxonomy" id="1891097"/>
    <lineage>
        <taxon>Bacteria</taxon>
        <taxon>Bacillati</taxon>
        <taxon>Bacillota</taxon>
        <taxon>Bacilli</taxon>
        <taxon>Bacillales</taxon>
        <taxon>Staphylococcaceae</taxon>
        <taxon>Macrococcoides</taxon>
    </lineage>
</organism>
<reference evidence="5 6" key="1">
    <citation type="journal article" date="2018" name="Front. Microbiol.">
        <title>Description and Comparative Genomics of Macrococcus caseolyticus subsp. hominis subsp. nov., Macrococcus goetzii sp. nov., Macrococcus epidermidis sp. nov., and Macrococcus bohemicus sp. nov., Novel Macrococci From Human Clinical Material With Virulence Potential and Suspected Uptake of Foreign DNA by Natural Transformation.</title>
        <authorList>
            <person name="Maslanova I."/>
            <person name="Wertheimer Z."/>
            <person name="Sedlacek I."/>
            <person name="Svec P."/>
            <person name="Indrakova A."/>
            <person name="Kovarovic V."/>
            <person name="Schumann P."/>
            <person name="Sproer C."/>
            <person name="Kralova S."/>
            <person name="Sedo O."/>
            <person name="Kristofova L."/>
            <person name="Vrbovska V."/>
            <person name="Fuzik T."/>
            <person name="Petras P."/>
            <person name="Zdrahal Z."/>
            <person name="Ruzickova V."/>
            <person name="Doskar J."/>
            <person name="Pantucek R."/>
        </authorList>
    </citation>
    <scope>NUCLEOTIDE SEQUENCE [LARGE SCALE GENOMIC DNA]</scope>
    <source>
        <strain evidence="5 6">CCM 4927</strain>
    </source>
</reference>
<dbReference type="EMBL" id="MJBI02000003">
    <property type="protein sequence ID" value="RAI80663.1"/>
    <property type="molecule type" value="Genomic_DNA"/>
</dbReference>
<dbReference type="InterPro" id="IPR000524">
    <property type="entry name" value="Tscrpt_reg_HTH_GntR"/>
</dbReference>
<dbReference type="InterPro" id="IPR036388">
    <property type="entry name" value="WH-like_DNA-bd_sf"/>
</dbReference>
<keyword evidence="3" id="KW-0804">Transcription</keyword>